<keyword evidence="3" id="KW-1185">Reference proteome</keyword>
<evidence type="ECO:0000259" key="1">
    <source>
        <dbReference type="Pfam" id="PF19054"/>
    </source>
</evidence>
<reference evidence="2 3" key="2">
    <citation type="submission" date="2020-03" db="EMBL/GenBank/DDBJ databases">
        <authorList>
            <person name="Ichikawa N."/>
            <person name="Kimura A."/>
            <person name="Kitahashi Y."/>
            <person name="Uohara A."/>
        </authorList>
    </citation>
    <scope>NUCLEOTIDE SEQUENCE [LARGE SCALE GENOMIC DNA]</scope>
    <source>
        <strain evidence="2 3">NBRC 105367</strain>
    </source>
</reference>
<organism evidence="2 3">
    <name type="scientific">Phytohabitans suffuscus</name>
    <dbReference type="NCBI Taxonomy" id="624315"/>
    <lineage>
        <taxon>Bacteria</taxon>
        <taxon>Bacillati</taxon>
        <taxon>Actinomycetota</taxon>
        <taxon>Actinomycetes</taxon>
        <taxon>Micromonosporales</taxon>
        <taxon>Micromonosporaceae</taxon>
    </lineage>
</organism>
<dbReference type="KEGG" id="psuu:Psuf_039080"/>
<proteinExistence type="predicted"/>
<sequence>MFVFDKVAALLDLYGVYDRVERDHLLGLARQVFRLPRWQDDFVGPDLDVSMLDFLWLESVAQRVRCYGPVLVPEPLRTSEYVEAVVRREVKDVSDAQVGWWVRAFRDRRQALDNGRVTSVRAVLAESVLRRQVGGLTSTLPSQLDHLAKLGRSDRIQVRVLPPEAGYVPWTDGWFTVFELPEPYPPQVACTGHLHGVAVHEGPVAEEYSGMFDQLWDAASMASESAALTGRLANHVPIDSTS</sequence>
<dbReference type="AlphaFoldDB" id="A0A6F8YKE2"/>
<evidence type="ECO:0000313" key="2">
    <source>
        <dbReference type="EMBL" id="BCB86595.1"/>
    </source>
</evidence>
<protein>
    <recommendedName>
        <fullName evidence="1">DUF5753 domain-containing protein</fullName>
    </recommendedName>
</protein>
<gene>
    <name evidence="2" type="ORF">Psuf_039080</name>
</gene>
<name>A0A6F8YKE2_9ACTN</name>
<dbReference type="Pfam" id="PF19054">
    <property type="entry name" value="DUF5753"/>
    <property type="match status" value="1"/>
</dbReference>
<reference evidence="2 3" key="1">
    <citation type="submission" date="2020-03" db="EMBL/GenBank/DDBJ databases">
        <title>Whole genome shotgun sequence of Phytohabitans suffuscus NBRC 105367.</title>
        <authorList>
            <person name="Komaki H."/>
            <person name="Tamura T."/>
        </authorList>
    </citation>
    <scope>NUCLEOTIDE SEQUENCE [LARGE SCALE GENOMIC DNA]</scope>
    <source>
        <strain evidence="2 3">NBRC 105367</strain>
    </source>
</reference>
<feature type="domain" description="DUF5753" evidence="1">
    <location>
        <begin position="53"/>
        <end position="228"/>
    </location>
</feature>
<dbReference type="EMBL" id="AP022871">
    <property type="protein sequence ID" value="BCB86595.1"/>
    <property type="molecule type" value="Genomic_DNA"/>
</dbReference>
<accession>A0A6F8YKE2</accession>
<evidence type="ECO:0000313" key="3">
    <source>
        <dbReference type="Proteomes" id="UP000503011"/>
    </source>
</evidence>
<dbReference type="Proteomes" id="UP000503011">
    <property type="component" value="Chromosome"/>
</dbReference>
<dbReference type="InterPro" id="IPR043917">
    <property type="entry name" value="DUF5753"/>
</dbReference>